<dbReference type="EMBL" id="JBHFAB010000021">
    <property type="protein sequence ID" value="MFC1419831.1"/>
    <property type="molecule type" value="Genomic_DNA"/>
</dbReference>
<evidence type="ECO:0008006" key="3">
    <source>
        <dbReference type="Google" id="ProtNLM"/>
    </source>
</evidence>
<dbReference type="InterPro" id="IPR016024">
    <property type="entry name" value="ARM-type_fold"/>
</dbReference>
<name>A0ABV6W1F5_9ACTN</name>
<dbReference type="SUPFAM" id="SSF48371">
    <property type="entry name" value="ARM repeat"/>
    <property type="match status" value="1"/>
</dbReference>
<sequence>MATESHDPRAVIDRLHSELDPLAHPARMRALAAWTQDQLKSPEGRGAARLRTLLDELEARGPHGRRLAVMVAAIGQDTAFLEARLADPDAVVRSQALKSSLRLPVSDAALERAMDDAPQAVRRQLATIVVAGGRTALAERLIRSVRELWGNEEAARLLPGCGPEAVEQLLPGLFLAVVRWQPLGRLHPDLVLDQVARQLADLPEQLRVPWWQRNADVFTATAAGRPLRVLELLERHCPAQLPAPVRACLGELLKAAPGRTIRLLTAPERLAGPPQRGLVSRTALSRLARLGLPELLDLGRAWSASQESLALLLRALPPSQREAFYDAATADKDLSTSSLSDTLLNALPRQRAQAEARRMAAQAAERGAPWETVLAAVAHLPVPEARPDLLAATRRPAPEDRALAYPLLVRNAARSDDPSAITELLEDLRRLRNEQEPVRSPALLALADVPPRLFTGPDADALERIVTDAVEARDNSARTRWALAKLAVGLLREHAVSGERLLVGWALTTLTRLSGHTGGADLGRLDRTLRRGQEAQVFEALRPWLEAAADKVDHRLTFALARALGRRARHLPELQELLWQAIQFGDLTTVRQAVGLWLDEPTTRGERVARVLELEPSAAVLQPVLEVLTQRRTDLLDAVLADTPPYGRFLAAGTRWVPPVDRVGAWLPRQRAAAARLLTRAADDPSRPMHVRAGHIHAAVSIPDLGFQIALRYLDSPDTVLAEAALGALVWTDRPASALPLLLAHAGDDRARVALYAAARATRFVAPSLLAEVLRGALLPAEDGVTPAAKVTSRKELVRLVVSQLPSRTAAEILAEVFALPGQHRDVQAACVPMAVELLRSPTAWALLESAADGLPVVQATVLRTQPQQLQEDDRPRYARLVGKVAASSDRETADAATALLARWSPWYPQARQLLLTAAVDLDNRSSWRAAADGLVALAASTDGAGPLLEALARLVAAEAYAPEHHLDAESERDRPARRRVTHLVTCLSTSVTMRHTQAIRTAALRASELLRTAADFESYGTHLFATALDLDAEPEHLLAALTRLEALHAGRPALAARTAGTLRDRLNAARHPGDPLVLLRAAERLTADAGYTGGLFAVALTGALGSRTNWTPAWRHQLRALRRHPHPDVREAALTLTTAVE</sequence>
<dbReference type="Proteomes" id="UP001592531">
    <property type="component" value="Unassembled WGS sequence"/>
</dbReference>
<reference evidence="1 2" key="1">
    <citation type="submission" date="2024-09" db="EMBL/GenBank/DDBJ databases">
        <authorList>
            <person name="Lee S.D."/>
        </authorList>
    </citation>
    <scope>NUCLEOTIDE SEQUENCE [LARGE SCALE GENOMIC DNA]</scope>
    <source>
        <strain evidence="1 2">N8-3</strain>
    </source>
</reference>
<organism evidence="1 2">
    <name type="scientific">Streptacidiphilus cavernicola</name>
    <dbReference type="NCBI Taxonomy" id="3342716"/>
    <lineage>
        <taxon>Bacteria</taxon>
        <taxon>Bacillati</taxon>
        <taxon>Actinomycetota</taxon>
        <taxon>Actinomycetes</taxon>
        <taxon>Kitasatosporales</taxon>
        <taxon>Streptomycetaceae</taxon>
        <taxon>Streptacidiphilus</taxon>
    </lineage>
</organism>
<evidence type="ECO:0000313" key="2">
    <source>
        <dbReference type="Proteomes" id="UP001592531"/>
    </source>
</evidence>
<keyword evidence="2" id="KW-1185">Reference proteome</keyword>
<dbReference type="RefSeq" id="WP_380539885.1">
    <property type="nucleotide sequence ID" value="NZ_JBHFAB010000021.1"/>
</dbReference>
<protein>
    <recommendedName>
        <fullName evidence="3">HEAT repeat domain-containing protein</fullName>
    </recommendedName>
</protein>
<evidence type="ECO:0000313" key="1">
    <source>
        <dbReference type="EMBL" id="MFC1419831.1"/>
    </source>
</evidence>
<gene>
    <name evidence="1" type="ORF">ACEZDE_24795</name>
</gene>
<comment type="caution">
    <text evidence="1">The sequence shown here is derived from an EMBL/GenBank/DDBJ whole genome shotgun (WGS) entry which is preliminary data.</text>
</comment>
<proteinExistence type="predicted"/>
<accession>A0ABV6W1F5</accession>